<dbReference type="InterPro" id="IPR011252">
    <property type="entry name" value="Fibrogen-bd_dom1"/>
</dbReference>
<feature type="signal peptide" evidence="8">
    <location>
        <begin position="1"/>
        <end position="39"/>
    </location>
</feature>
<evidence type="ECO:0000256" key="7">
    <source>
        <dbReference type="SAM" id="Phobius"/>
    </source>
</evidence>
<keyword evidence="7" id="KW-0812">Transmembrane</keyword>
<evidence type="ECO:0000313" key="11">
    <source>
        <dbReference type="Proteomes" id="UP001589862"/>
    </source>
</evidence>
<organism evidence="10 11">
    <name type="scientific">Micrococcoides hystricis</name>
    <dbReference type="NCBI Taxonomy" id="1572761"/>
    <lineage>
        <taxon>Bacteria</taxon>
        <taxon>Bacillati</taxon>
        <taxon>Actinomycetota</taxon>
        <taxon>Actinomycetes</taxon>
        <taxon>Micrococcales</taxon>
        <taxon>Micrococcaceae</taxon>
        <taxon>Micrococcoides</taxon>
    </lineage>
</organism>
<keyword evidence="2" id="KW-0134">Cell wall</keyword>
<evidence type="ECO:0000256" key="6">
    <source>
        <dbReference type="SAM" id="MobiDB-lite"/>
    </source>
</evidence>
<feature type="compositionally biased region" description="Basic and acidic residues" evidence="6">
    <location>
        <begin position="547"/>
        <end position="558"/>
    </location>
</feature>
<evidence type="ECO:0000313" key="10">
    <source>
        <dbReference type="EMBL" id="MFC0581292.1"/>
    </source>
</evidence>
<evidence type="ECO:0000256" key="8">
    <source>
        <dbReference type="SAM" id="SignalP"/>
    </source>
</evidence>
<proteinExistence type="predicted"/>
<dbReference type="Proteomes" id="UP001589862">
    <property type="component" value="Unassembled WGS sequence"/>
</dbReference>
<keyword evidence="4 8" id="KW-0732">Signal</keyword>
<sequence>MPSTVTHLDRGWGRRTVASLTALLLGLAALLSLPLAANAADLTAEISNPRVTLGLDPEGINQEVSQDTKISIDNPLTFHAEWAIDAPATAGDTFTVPLPQTFRMASSQKFDLRNDAGDVVASCQYTLGDTDLACEIVGGPYASVDGNIWFSGKLNYQEGVDEGNPEWQVGATPVVLPIPSPAGPPGPYRPGFGTAKHQGGGVILPDGAQLYWGVYMWPGCGENTDTCVEDFIVEDQLTSTAPDKPHTVDPSSFVLLRYDRIINEETGDWEAGDDPDVSTASRESRVELAKYTNGVWTINQDALKGERIGEPQVAADGKSFSFSLSNTQVPHQYRLAYATYADSATTLPGDTFSNTVTINGESFTDTTEAKVHGGGGANFADFASFSVSKKVTNDTEVQLPSEYTFTVTQGGGEASTITVPADGTAVSSENYRAADGDVTICEELPTIEGVEWADYTLTGEGITGPDANGCYTLALAGGKTFELVAKNHAKPVEEPSEEPSEEPTDEENTPAPTPTETPTVTTPPAETPTEEAPSTDAPSSAAPESDAPAKKADNEDDLAKTGANSAVVGVVGAALLLTGGILLLVRRRQAANE</sequence>
<dbReference type="InterPro" id="IPR041171">
    <property type="entry name" value="SDR_Ig"/>
</dbReference>
<feature type="compositionally biased region" description="Acidic residues" evidence="6">
    <location>
        <begin position="494"/>
        <end position="508"/>
    </location>
</feature>
<feature type="region of interest" description="Disordered" evidence="6">
    <location>
        <begin position="490"/>
        <end position="558"/>
    </location>
</feature>
<accession>A0ABV6P836</accession>
<feature type="transmembrane region" description="Helical" evidence="7">
    <location>
        <begin position="566"/>
        <end position="585"/>
    </location>
</feature>
<keyword evidence="5" id="KW-0572">Peptidoglycan-anchor</keyword>
<comment type="subcellular location">
    <subcellularLocation>
        <location evidence="1">Secreted</location>
        <location evidence="1">Cell wall</location>
        <topology evidence="1">Peptidoglycan-anchor</topology>
    </subcellularLocation>
</comment>
<evidence type="ECO:0000256" key="3">
    <source>
        <dbReference type="ARBA" id="ARBA00022525"/>
    </source>
</evidence>
<keyword evidence="7" id="KW-0472">Membrane</keyword>
<evidence type="ECO:0000256" key="2">
    <source>
        <dbReference type="ARBA" id="ARBA00022512"/>
    </source>
</evidence>
<dbReference type="Gene3D" id="2.60.40.1280">
    <property type="match status" value="1"/>
</dbReference>
<dbReference type="EMBL" id="JBHLUB010000002">
    <property type="protein sequence ID" value="MFC0581292.1"/>
    <property type="molecule type" value="Genomic_DNA"/>
</dbReference>
<comment type="caution">
    <text evidence="10">The sequence shown here is derived from an EMBL/GenBank/DDBJ whole genome shotgun (WGS) entry which is preliminary data.</text>
</comment>
<feature type="chain" id="PRO_5047459665" evidence="8">
    <location>
        <begin position="40"/>
        <end position="593"/>
    </location>
</feature>
<feature type="domain" description="Gram-positive cocci surface proteins LPxTG" evidence="9">
    <location>
        <begin position="558"/>
        <end position="593"/>
    </location>
</feature>
<dbReference type="RefSeq" id="WP_377457982.1">
    <property type="nucleotide sequence ID" value="NZ_JBHLUB010000002.1"/>
</dbReference>
<dbReference type="PROSITE" id="PS50847">
    <property type="entry name" value="GRAM_POS_ANCHORING"/>
    <property type="match status" value="1"/>
</dbReference>
<dbReference type="SUPFAM" id="SSF49401">
    <property type="entry name" value="Bacterial adhesins"/>
    <property type="match status" value="1"/>
</dbReference>
<protein>
    <submittedName>
        <fullName evidence="10">Ig-like domain-containing protein</fullName>
    </submittedName>
</protein>
<evidence type="ECO:0000256" key="1">
    <source>
        <dbReference type="ARBA" id="ARBA00004168"/>
    </source>
</evidence>
<keyword evidence="11" id="KW-1185">Reference proteome</keyword>
<dbReference type="InterPro" id="IPR008966">
    <property type="entry name" value="Adhesion_dom_sf"/>
</dbReference>
<dbReference type="NCBIfam" id="TIGR01167">
    <property type="entry name" value="LPXTG_anchor"/>
    <property type="match status" value="1"/>
</dbReference>
<keyword evidence="7" id="KW-1133">Transmembrane helix</keyword>
<evidence type="ECO:0000259" key="9">
    <source>
        <dbReference type="PROSITE" id="PS50847"/>
    </source>
</evidence>
<evidence type="ECO:0000256" key="5">
    <source>
        <dbReference type="ARBA" id="ARBA00023088"/>
    </source>
</evidence>
<name>A0ABV6P836_9MICC</name>
<dbReference type="InterPro" id="IPR019931">
    <property type="entry name" value="LPXTG_anchor"/>
</dbReference>
<keyword evidence="3" id="KW-0964">Secreted</keyword>
<reference evidence="10 11" key="1">
    <citation type="submission" date="2024-09" db="EMBL/GenBank/DDBJ databases">
        <authorList>
            <person name="Sun Q."/>
            <person name="Mori K."/>
        </authorList>
    </citation>
    <scope>NUCLEOTIDE SEQUENCE [LARGE SCALE GENOMIC DNA]</scope>
    <source>
        <strain evidence="10 11">NCAIM B.02604</strain>
    </source>
</reference>
<dbReference type="Pfam" id="PF17961">
    <property type="entry name" value="Big_8"/>
    <property type="match status" value="1"/>
</dbReference>
<feature type="compositionally biased region" description="Low complexity" evidence="6">
    <location>
        <begin position="514"/>
        <end position="524"/>
    </location>
</feature>
<gene>
    <name evidence="10" type="ORF">ACFFFR_02655</name>
</gene>
<evidence type="ECO:0000256" key="4">
    <source>
        <dbReference type="ARBA" id="ARBA00022729"/>
    </source>
</evidence>
<feature type="compositionally biased region" description="Low complexity" evidence="6">
    <location>
        <begin position="530"/>
        <end position="546"/>
    </location>
</feature>